<dbReference type="OrthoDB" id="1055148at2759"/>
<dbReference type="PROSITE" id="PS00086">
    <property type="entry name" value="CYTOCHROME_P450"/>
    <property type="match status" value="1"/>
</dbReference>
<dbReference type="EMBL" id="HG739090">
    <property type="protein sequence ID" value="CDP01250.1"/>
    <property type="molecule type" value="Genomic_DNA"/>
</dbReference>
<keyword evidence="9" id="KW-1133">Transmembrane helix</keyword>
<dbReference type="InterPro" id="IPR001128">
    <property type="entry name" value="Cyt_P450"/>
</dbReference>
<dbReference type="Gene3D" id="1.10.630.10">
    <property type="entry name" value="Cytochrome P450"/>
    <property type="match status" value="1"/>
</dbReference>
<keyword evidence="5 7" id="KW-0408">Iron</keyword>
<dbReference type="GO" id="GO:0005506">
    <property type="term" value="F:iron ion binding"/>
    <property type="evidence" value="ECO:0007669"/>
    <property type="project" value="InterPro"/>
</dbReference>
<dbReference type="GO" id="GO:0020037">
    <property type="term" value="F:heme binding"/>
    <property type="evidence" value="ECO:0007669"/>
    <property type="project" value="InterPro"/>
</dbReference>
<evidence type="ECO:0000256" key="1">
    <source>
        <dbReference type="ARBA" id="ARBA00010617"/>
    </source>
</evidence>
<accession>A0A068TY86</accession>
<evidence type="ECO:0008006" key="12">
    <source>
        <dbReference type="Google" id="ProtNLM"/>
    </source>
</evidence>
<feature type="transmembrane region" description="Helical" evidence="9">
    <location>
        <begin position="30"/>
        <end position="48"/>
    </location>
</feature>
<dbReference type="CDD" id="cd20653">
    <property type="entry name" value="CYP81"/>
    <property type="match status" value="1"/>
</dbReference>
<sequence>MEPEMLYHVIRSPNSSFYLWQFFHHLRPDLYSYLIIFFFFFCVLLVILKRLLFHINTTNKLPPSPPALPLIGHLYLIKNVLHRSLTELSHRYGPVFFLRFGCRSFVVVSSPSAIEECFTENDIVLANRPHSVAADHFSYDYTAFVWAPYGHVWRAIRRLTNSEVFSFNSLQKSSVIREGEIRIILQSFYRICKRGSRSIDLNHWVSVYTLNIAMRIVAGKCTVGREDAGNELGKKKRKEIRDIFTTSITMNSCDFFPVLRWIGYKGLERSMISLQNKRDKFLQGLVDEIRRDKLDKEKKNATLIGSLLFHQDQEPDFYSDQLIRSILMIMFVAGTETSIVTTEWAMSLLLSHPEAMNKLRREIDNNIGHRRLLDESDLPKLPYLRCIVNETMRLYPPAPLLLPHCPSEDFTVGGYGIPKGSTLIVNAWAMQRDPKVWEEPEMFKPERFEAMEMERERFNFVPFGVGRRACPGANMGIRNISLAVGSFIQCFDWRKIEEDEINTSHTTRITLSMAKPLEVMCIPRQESIQLLSQL</sequence>
<keyword evidence="9" id="KW-0812">Transmembrane</keyword>
<keyword evidence="3 7" id="KW-0479">Metal-binding</keyword>
<evidence type="ECO:0000313" key="10">
    <source>
        <dbReference type="EMBL" id="CDP01250.1"/>
    </source>
</evidence>
<dbReference type="PANTHER" id="PTHR47947">
    <property type="entry name" value="CYTOCHROME P450 82C3-RELATED"/>
    <property type="match status" value="1"/>
</dbReference>
<keyword evidence="11" id="KW-1185">Reference proteome</keyword>
<evidence type="ECO:0000256" key="3">
    <source>
        <dbReference type="ARBA" id="ARBA00022723"/>
    </source>
</evidence>
<feature type="binding site" description="axial binding residue" evidence="7">
    <location>
        <position position="470"/>
    </location>
    <ligand>
        <name>heme</name>
        <dbReference type="ChEBI" id="CHEBI:30413"/>
    </ligand>
    <ligandPart>
        <name>Fe</name>
        <dbReference type="ChEBI" id="CHEBI:18248"/>
    </ligandPart>
</feature>
<proteinExistence type="inferred from homology"/>
<protein>
    <recommendedName>
        <fullName evidence="12">Cytochrome P450</fullName>
    </recommendedName>
</protein>
<dbReference type="PRINTS" id="PR00385">
    <property type="entry name" value="P450"/>
</dbReference>
<name>A0A068TY86_COFCA</name>
<dbReference type="FunCoup" id="A0A068TY86">
    <property type="interactions" value="210"/>
</dbReference>
<keyword evidence="9" id="KW-0472">Membrane</keyword>
<keyword evidence="4 8" id="KW-0560">Oxidoreductase</keyword>
<dbReference type="PRINTS" id="PR00463">
    <property type="entry name" value="EP450I"/>
</dbReference>
<dbReference type="GO" id="GO:0016705">
    <property type="term" value="F:oxidoreductase activity, acting on paired donors, with incorporation or reduction of molecular oxygen"/>
    <property type="evidence" value="ECO:0007669"/>
    <property type="project" value="InterPro"/>
</dbReference>
<gene>
    <name evidence="10" type="ORF">GSCOC_T00034833001</name>
</gene>
<evidence type="ECO:0000256" key="8">
    <source>
        <dbReference type="RuleBase" id="RU000461"/>
    </source>
</evidence>
<dbReference type="GO" id="GO:0004497">
    <property type="term" value="F:monooxygenase activity"/>
    <property type="evidence" value="ECO:0007669"/>
    <property type="project" value="UniProtKB-KW"/>
</dbReference>
<keyword evidence="2 7" id="KW-0349">Heme</keyword>
<keyword evidence="6 8" id="KW-0503">Monooxygenase</keyword>
<comment type="cofactor">
    <cofactor evidence="7">
        <name>heme</name>
        <dbReference type="ChEBI" id="CHEBI:30413"/>
    </cofactor>
</comment>
<dbReference type="PANTHER" id="PTHR47947:SF13">
    <property type="entry name" value="CYTOCHROME P450, FAMILY 81, SUBFAMILY K, POLYPEPTIDE 1-RELATED"/>
    <property type="match status" value="1"/>
</dbReference>
<evidence type="ECO:0000256" key="7">
    <source>
        <dbReference type="PIRSR" id="PIRSR602401-1"/>
    </source>
</evidence>
<evidence type="ECO:0000256" key="4">
    <source>
        <dbReference type="ARBA" id="ARBA00023002"/>
    </source>
</evidence>
<dbReference type="AlphaFoldDB" id="A0A068TY86"/>
<dbReference type="InParanoid" id="A0A068TY86"/>
<comment type="similarity">
    <text evidence="1 8">Belongs to the cytochrome P450 family.</text>
</comment>
<evidence type="ECO:0000256" key="9">
    <source>
        <dbReference type="SAM" id="Phobius"/>
    </source>
</evidence>
<evidence type="ECO:0000313" key="11">
    <source>
        <dbReference type="Proteomes" id="UP000295252"/>
    </source>
</evidence>
<dbReference type="InterPro" id="IPR050651">
    <property type="entry name" value="Plant_Cytochrome_P450_Monoox"/>
</dbReference>
<evidence type="ECO:0000256" key="2">
    <source>
        <dbReference type="ARBA" id="ARBA00022617"/>
    </source>
</evidence>
<evidence type="ECO:0000256" key="6">
    <source>
        <dbReference type="ARBA" id="ARBA00023033"/>
    </source>
</evidence>
<dbReference type="InterPro" id="IPR036396">
    <property type="entry name" value="Cyt_P450_sf"/>
</dbReference>
<dbReference type="Gramene" id="CDP01250">
    <property type="protein sequence ID" value="CDP01250"/>
    <property type="gene ID" value="GSCOC_T00034833001"/>
</dbReference>
<dbReference type="STRING" id="49390.A0A068TY86"/>
<dbReference type="Pfam" id="PF00067">
    <property type="entry name" value="p450"/>
    <property type="match status" value="1"/>
</dbReference>
<organism evidence="10 11">
    <name type="scientific">Coffea canephora</name>
    <name type="common">Robusta coffee</name>
    <dbReference type="NCBI Taxonomy" id="49390"/>
    <lineage>
        <taxon>Eukaryota</taxon>
        <taxon>Viridiplantae</taxon>
        <taxon>Streptophyta</taxon>
        <taxon>Embryophyta</taxon>
        <taxon>Tracheophyta</taxon>
        <taxon>Spermatophyta</taxon>
        <taxon>Magnoliopsida</taxon>
        <taxon>eudicotyledons</taxon>
        <taxon>Gunneridae</taxon>
        <taxon>Pentapetalae</taxon>
        <taxon>asterids</taxon>
        <taxon>lamiids</taxon>
        <taxon>Gentianales</taxon>
        <taxon>Rubiaceae</taxon>
        <taxon>Ixoroideae</taxon>
        <taxon>Gardenieae complex</taxon>
        <taxon>Bertiereae - Coffeeae clade</taxon>
        <taxon>Coffeeae</taxon>
        <taxon>Coffea</taxon>
    </lineage>
</organism>
<reference evidence="11" key="1">
    <citation type="journal article" date="2014" name="Science">
        <title>The coffee genome provides insight into the convergent evolution of caffeine biosynthesis.</title>
        <authorList>
            <person name="Denoeud F."/>
            <person name="Carretero-Paulet L."/>
            <person name="Dereeper A."/>
            <person name="Droc G."/>
            <person name="Guyot R."/>
            <person name="Pietrella M."/>
            <person name="Zheng C."/>
            <person name="Alberti A."/>
            <person name="Anthony F."/>
            <person name="Aprea G."/>
            <person name="Aury J.M."/>
            <person name="Bento P."/>
            <person name="Bernard M."/>
            <person name="Bocs S."/>
            <person name="Campa C."/>
            <person name="Cenci A."/>
            <person name="Combes M.C."/>
            <person name="Crouzillat D."/>
            <person name="Da Silva C."/>
            <person name="Daddiego L."/>
            <person name="De Bellis F."/>
            <person name="Dussert S."/>
            <person name="Garsmeur O."/>
            <person name="Gayraud T."/>
            <person name="Guignon V."/>
            <person name="Jahn K."/>
            <person name="Jamilloux V."/>
            <person name="Joet T."/>
            <person name="Labadie K."/>
            <person name="Lan T."/>
            <person name="Leclercq J."/>
            <person name="Lepelley M."/>
            <person name="Leroy T."/>
            <person name="Li L.T."/>
            <person name="Librado P."/>
            <person name="Lopez L."/>
            <person name="Munoz A."/>
            <person name="Noel B."/>
            <person name="Pallavicini A."/>
            <person name="Perrotta G."/>
            <person name="Poncet V."/>
            <person name="Pot D."/>
            <person name="Priyono X."/>
            <person name="Rigoreau M."/>
            <person name="Rouard M."/>
            <person name="Rozas J."/>
            <person name="Tranchant-Dubreuil C."/>
            <person name="VanBuren R."/>
            <person name="Zhang Q."/>
            <person name="Andrade A.C."/>
            <person name="Argout X."/>
            <person name="Bertrand B."/>
            <person name="de Kochko A."/>
            <person name="Graziosi G."/>
            <person name="Henry R.J."/>
            <person name="Jayarama X."/>
            <person name="Ming R."/>
            <person name="Nagai C."/>
            <person name="Rounsley S."/>
            <person name="Sankoff D."/>
            <person name="Giuliano G."/>
            <person name="Albert V.A."/>
            <person name="Wincker P."/>
            <person name="Lashermes P."/>
        </authorList>
    </citation>
    <scope>NUCLEOTIDE SEQUENCE [LARGE SCALE GENOMIC DNA]</scope>
    <source>
        <strain evidence="11">cv. DH200-94</strain>
    </source>
</reference>
<evidence type="ECO:0000256" key="5">
    <source>
        <dbReference type="ARBA" id="ARBA00023004"/>
    </source>
</evidence>
<dbReference type="InterPro" id="IPR002401">
    <property type="entry name" value="Cyt_P450_E_grp-I"/>
</dbReference>
<dbReference type="SUPFAM" id="SSF48264">
    <property type="entry name" value="Cytochrome P450"/>
    <property type="match status" value="1"/>
</dbReference>
<dbReference type="OMA" id="TIQWVMR"/>
<dbReference type="PhylomeDB" id="A0A068TY86"/>
<dbReference type="InterPro" id="IPR017972">
    <property type="entry name" value="Cyt_P450_CS"/>
</dbReference>
<dbReference type="Proteomes" id="UP000295252">
    <property type="component" value="Chromosome II"/>
</dbReference>
<dbReference type="FunFam" id="1.10.630.10:FF:000081">
    <property type="entry name" value="Cytochrome P450 CYP81N5"/>
    <property type="match status" value="1"/>
</dbReference>